<accession>A0A3N4L9T6</accession>
<dbReference type="AlphaFoldDB" id="A0A3N4L9T6"/>
<dbReference type="InParanoid" id="A0A3N4L9T6"/>
<keyword evidence="3" id="KW-1185">Reference proteome</keyword>
<sequence length="347" mass="40499">MTGITIQQRIIWVLRESTQKHWKSRQFELHYCANWKDIHDNDNRLNRPKKQLTGAKANSRQNRSFTQFDSITKAVVWKEAEIEYGVDEEHTSKIDAYLQSIQSRTTSHLVYEAKCHIAKLYEFDQNCSSEYIRKRVSWLLDKDHLTCQREKRATGIFQDGDFFNYTNSSSFNRMLKQWEGLPTTLEQSLLKGIRLGILGHCQVYRKVLRWEEAESYSIGNDKLDEYAKELAEDLTKAEQTHLIPSGYFEEGSPTIPDTEGEENDVPTIGAENNMVEDRQSPARERYDSSWDTEDTGNEAVEYGDEEVKDECEDREDDCGENNDTDLEDEDEDDNNNELEDRKSEDEL</sequence>
<feature type="compositionally biased region" description="Basic and acidic residues" evidence="1">
    <location>
        <begin position="338"/>
        <end position="347"/>
    </location>
</feature>
<organism evidence="2 3">
    <name type="scientific">Terfezia boudieri ATCC MYA-4762</name>
    <dbReference type="NCBI Taxonomy" id="1051890"/>
    <lineage>
        <taxon>Eukaryota</taxon>
        <taxon>Fungi</taxon>
        <taxon>Dikarya</taxon>
        <taxon>Ascomycota</taxon>
        <taxon>Pezizomycotina</taxon>
        <taxon>Pezizomycetes</taxon>
        <taxon>Pezizales</taxon>
        <taxon>Pezizaceae</taxon>
        <taxon>Terfezia</taxon>
    </lineage>
</organism>
<proteinExistence type="predicted"/>
<dbReference type="EMBL" id="ML121656">
    <property type="protein sequence ID" value="RPB18242.1"/>
    <property type="molecule type" value="Genomic_DNA"/>
</dbReference>
<feature type="compositionally biased region" description="Basic and acidic residues" evidence="1">
    <location>
        <begin position="275"/>
        <end position="288"/>
    </location>
</feature>
<dbReference type="Proteomes" id="UP000267821">
    <property type="component" value="Unassembled WGS sequence"/>
</dbReference>
<protein>
    <submittedName>
        <fullName evidence="2">Uncharacterized protein</fullName>
    </submittedName>
</protein>
<evidence type="ECO:0000313" key="2">
    <source>
        <dbReference type="EMBL" id="RPB18242.1"/>
    </source>
</evidence>
<gene>
    <name evidence="2" type="ORF">L211DRAFT_854309</name>
</gene>
<evidence type="ECO:0000313" key="3">
    <source>
        <dbReference type="Proteomes" id="UP000267821"/>
    </source>
</evidence>
<feature type="compositionally biased region" description="Acidic residues" evidence="1">
    <location>
        <begin position="290"/>
        <end position="337"/>
    </location>
</feature>
<feature type="region of interest" description="Disordered" evidence="1">
    <location>
        <begin position="241"/>
        <end position="347"/>
    </location>
</feature>
<reference evidence="2 3" key="1">
    <citation type="journal article" date="2018" name="Nat. Ecol. Evol.">
        <title>Pezizomycetes genomes reveal the molecular basis of ectomycorrhizal truffle lifestyle.</title>
        <authorList>
            <person name="Murat C."/>
            <person name="Payen T."/>
            <person name="Noel B."/>
            <person name="Kuo A."/>
            <person name="Morin E."/>
            <person name="Chen J."/>
            <person name="Kohler A."/>
            <person name="Krizsan K."/>
            <person name="Balestrini R."/>
            <person name="Da Silva C."/>
            <person name="Montanini B."/>
            <person name="Hainaut M."/>
            <person name="Levati E."/>
            <person name="Barry K.W."/>
            <person name="Belfiori B."/>
            <person name="Cichocki N."/>
            <person name="Clum A."/>
            <person name="Dockter R.B."/>
            <person name="Fauchery L."/>
            <person name="Guy J."/>
            <person name="Iotti M."/>
            <person name="Le Tacon F."/>
            <person name="Lindquist E.A."/>
            <person name="Lipzen A."/>
            <person name="Malagnac F."/>
            <person name="Mello A."/>
            <person name="Molinier V."/>
            <person name="Miyauchi S."/>
            <person name="Poulain J."/>
            <person name="Riccioni C."/>
            <person name="Rubini A."/>
            <person name="Sitrit Y."/>
            <person name="Splivallo R."/>
            <person name="Traeger S."/>
            <person name="Wang M."/>
            <person name="Zifcakova L."/>
            <person name="Wipf D."/>
            <person name="Zambonelli A."/>
            <person name="Paolocci F."/>
            <person name="Nowrousian M."/>
            <person name="Ottonello S."/>
            <person name="Baldrian P."/>
            <person name="Spatafora J.W."/>
            <person name="Henrissat B."/>
            <person name="Nagy L.G."/>
            <person name="Aury J.M."/>
            <person name="Wincker P."/>
            <person name="Grigoriev I.V."/>
            <person name="Bonfante P."/>
            <person name="Martin F.M."/>
        </authorList>
    </citation>
    <scope>NUCLEOTIDE SEQUENCE [LARGE SCALE GENOMIC DNA]</scope>
    <source>
        <strain evidence="2 3">ATCC MYA-4762</strain>
    </source>
</reference>
<name>A0A3N4L9T6_9PEZI</name>
<feature type="region of interest" description="Disordered" evidence="1">
    <location>
        <begin position="42"/>
        <end position="61"/>
    </location>
</feature>
<evidence type="ECO:0000256" key="1">
    <source>
        <dbReference type="SAM" id="MobiDB-lite"/>
    </source>
</evidence>